<keyword evidence="3" id="KW-1185">Reference proteome</keyword>
<gene>
    <name evidence="2" type="ORF">ISN44_As08g005010</name>
</gene>
<proteinExistence type="predicted"/>
<feature type="compositionally biased region" description="Polar residues" evidence="1">
    <location>
        <begin position="157"/>
        <end position="166"/>
    </location>
</feature>
<sequence>MDEMDKRIDDKLKQHEEFMHDVKPTHVQQPDSCSDHMNMTMKKVQGKITSTVGIAMAEDEYISLLRDETIYHTLVDASRQAAEIQNVTDRWNDMPPALKTIRDAIFDKGRMLIAKEAQQRQRSQELEALGIEIAELHQRKGTLTLEASDLEKKSEDSQQQLNTLQEQYKKTTVEPV</sequence>
<accession>A0A8T2B9I1</accession>
<protein>
    <submittedName>
        <fullName evidence="2">Uncharacterized protein</fullName>
    </submittedName>
</protein>
<evidence type="ECO:0000313" key="2">
    <source>
        <dbReference type="EMBL" id="KAG7580731.1"/>
    </source>
</evidence>
<evidence type="ECO:0000313" key="3">
    <source>
        <dbReference type="Proteomes" id="UP000694251"/>
    </source>
</evidence>
<dbReference type="AlphaFoldDB" id="A0A8T2B9I1"/>
<organism evidence="2 3">
    <name type="scientific">Arabidopsis suecica</name>
    <name type="common">Swedish thale-cress</name>
    <name type="synonym">Cardaminopsis suecica</name>
    <dbReference type="NCBI Taxonomy" id="45249"/>
    <lineage>
        <taxon>Eukaryota</taxon>
        <taxon>Viridiplantae</taxon>
        <taxon>Streptophyta</taxon>
        <taxon>Embryophyta</taxon>
        <taxon>Tracheophyta</taxon>
        <taxon>Spermatophyta</taxon>
        <taxon>Magnoliopsida</taxon>
        <taxon>eudicotyledons</taxon>
        <taxon>Gunneridae</taxon>
        <taxon>Pentapetalae</taxon>
        <taxon>rosids</taxon>
        <taxon>malvids</taxon>
        <taxon>Brassicales</taxon>
        <taxon>Brassicaceae</taxon>
        <taxon>Camelineae</taxon>
        <taxon>Arabidopsis</taxon>
    </lineage>
</organism>
<dbReference type="OrthoDB" id="10394465at2759"/>
<evidence type="ECO:0000256" key="1">
    <source>
        <dbReference type="SAM" id="MobiDB-lite"/>
    </source>
</evidence>
<comment type="caution">
    <text evidence="2">The sequence shown here is derived from an EMBL/GenBank/DDBJ whole genome shotgun (WGS) entry which is preliminary data.</text>
</comment>
<feature type="compositionally biased region" description="Basic and acidic residues" evidence="1">
    <location>
        <begin position="167"/>
        <end position="176"/>
    </location>
</feature>
<reference evidence="2 3" key="1">
    <citation type="submission" date="2020-12" db="EMBL/GenBank/DDBJ databases">
        <title>Concerted genomic and epigenomic changes stabilize Arabidopsis allopolyploids.</title>
        <authorList>
            <person name="Chen Z."/>
        </authorList>
    </citation>
    <scope>NUCLEOTIDE SEQUENCE [LARGE SCALE GENOMIC DNA]</scope>
    <source>
        <strain evidence="2">As9502</strain>
        <tissue evidence="2">Leaf</tissue>
    </source>
</reference>
<dbReference type="Proteomes" id="UP000694251">
    <property type="component" value="Chromosome 8"/>
</dbReference>
<name>A0A8T2B9I1_ARASU</name>
<dbReference type="EMBL" id="JAEFBJ010000008">
    <property type="protein sequence ID" value="KAG7580731.1"/>
    <property type="molecule type" value="Genomic_DNA"/>
</dbReference>
<feature type="region of interest" description="Disordered" evidence="1">
    <location>
        <begin position="149"/>
        <end position="176"/>
    </location>
</feature>